<keyword evidence="8 10" id="KW-0482">Metalloprotease</keyword>
<keyword evidence="14" id="KW-1185">Reference proteome</keyword>
<dbReference type="GO" id="GO:0004222">
    <property type="term" value="F:metalloendopeptidase activity"/>
    <property type="evidence" value="ECO:0007669"/>
    <property type="project" value="InterPro"/>
</dbReference>
<keyword evidence="7" id="KW-1133">Transmembrane helix</keyword>
<dbReference type="Proteomes" id="UP000011592">
    <property type="component" value="Unassembled WGS sequence"/>
</dbReference>
<reference evidence="13 14" key="1">
    <citation type="journal article" date="2014" name="PLoS Genet.">
        <title>Phylogenetically driven sequencing of extremely halophilic archaea reveals strategies for static and dynamic osmo-response.</title>
        <authorList>
            <person name="Becker E.A."/>
            <person name="Seitzer P.M."/>
            <person name="Tritt A."/>
            <person name="Larsen D."/>
            <person name="Krusor M."/>
            <person name="Yao A.I."/>
            <person name="Wu D."/>
            <person name="Madern D."/>
            <person name="Eisen J.A."/>
            <person name="Darling A.E."/>
            <person name="Facciotti M.T."/>
        </authorList>
    </citation>
    <scope>NUCLEOTIDE SEQUENCE [LARGE SCALE GENOMIC DNA]</scope>
    <source>
        <strain evidence="13 14">JCM 14663</strain>
    </source>
</reference>
<dbReference type="AlphaFoldDB" id="L9YU15"/>
<evidence type="ECO:0000256" key="9">
    <source>
        <dbReference type="ARBA" id="ARBA00023136"/>
    </source>
</evidence>
<evidence type="ECO:0000256" key="5">
    <source>
        <dbReference type="ARBA" id="ARBA00022801"/>
    </source>
</evidence>
<sequence length="313" mass="35069">MLLSLVGIVTVVCRWSLAVVLRRLLAAGIVVDREPVQTRVDRLIQQAGLPSPTVRISATTTPTAATVGSRPSISTIVISQRLVELLPDRELNAVLAHEFARLTNRDARSRPRVSSLKRFARTPLCGGVLDRPAAVGGAPLLPPDPAGHRSVDVQNTSADREADRPTSGTDRRVIDRSWLGRRHADNKKSFYTASEKVEQSQRIRDVRPLTLSSRILDSTARRERDRSAVGRTRDRCRRHRCLSSSGSRHDPRSHCVARRSSSGFDCRAQHRRRARLLSLGHRLSRDSSRICTRSRVRARRDRRRTPGHVYHGP</sequence>
<feature type="region of interest" description="Disordered" evidence="11">
    <location>
        <begin position="136"/>
        <end position="173"/>
    </location>
</feature>
<dbReference type="PANTHER" id="PTHR43221:SF2">
    <property type="entry name" value="PROTEASE HTPX HOMOLOG"/>
    <property type="match status" value="1"/>
</dbReference>
<evidence type="ECO:0000256" key="3">
    <source>
        <dbReference type="ARBA" id="ARBA00022692"/>
    </source>
</evidence>
<dbReference type="CDD" id="cd07329">
    <property type="entry name" value="M56_like"/>
    <property type="match status" value="1"/>
</dbReference>
<feature type="domain" description="Peptidase M48" evidence="12">
    <location>
        <begin position="35"/>
        <end position="121"/>
    </location>
</feature>
<dbReference type="PANTHER" id="PTHR43221">
    <property type="entry name" value="PROTEASE HTPX"/>
    <property type="match status" value="1"/>
</dbReference>
<evidence type="ECO:0000256" key="1">
    <source>
        <dbReference type="ARBA" id="ARBA00022475"/>
    </source>
</evidence>
<dbReference type="Gene3D" id="3.30.2010.10">
    <property type="entry name" value="Metalloproteases ('zincins'), catalytic domain"/>
    <property type="match status" value="1"/>
</dbReference>
<feature type="compositionally biased region" description="Basic residues" evidence="11">
    <location>
        <begin position="292"/>
        <end position="306"/>
    </location>
</feature>
<comment type="caution">
    <text evidence="13">The sequence shown here is derived from an EMBL/GenBank/DDBJ whole genome shotgun (WGS) entry which is preliminary data.</text>
</comment>
<keyword evidence="9" id="KW-0472">Membrane</keyword>
<evidence type="ECO:0000313" key="13">
    <source>
        <dbReference type="EMBL" id="ELY77690.1"/>
    </source>
</evidence>
<evidence type="ECO:0000256" key="4">
    <source>
        <dbReference type="ARBA" id="ARBA00022723"/>
    </source>
</evidence>
<organism evidence="13 14">
    <name type="scientific">Natrinema gari JCM 14663</name>
    <dbReference type="NCBI Taxonomy" id="1230459"/>
    <lineage>
        <taxon>Archaea</taxon>
        <taxon>Methanobacteriati</taxon>
        <taxon>Methanobacteriota</taxon>
        <taxon>Stenosarchaea group</taxon>
        <taxon>Halobacteria</taxon>
        <taxon>Halobacteriales</taxon>
        <taxon>Natrialbaceae</taxon>
        <taxon>Natrinema</taxon>
    </lineage>
</organism>
<keyword evidence="2 10" id="KW-0645">Protease</keyword>
<feature type="region of interest" description="Disordered" evidence="11">
    <location>
        <begin position="288"/>
        <end position="313"/>
    </location>
</feature>
<evidence type="ECO:0000256" key="11">
    <source>
        <dbReference type="SAM" id="MobiDB-lite"/>
    </source>
</evidence>
<name>L9YU15_9EURY</name>
<evidence type="ECO:0000313" key="14">
    <source>
        <dbReference type="Proteomes" id="UP000011592"/>
    </source>
</evidence>
<gene>
    <name evidence="13" type="ORF">C486_14704</name>
</gene>
<dbReference type="InterPro" id="IPR001915">
    <property type="entry name" value="Peptidase_M48"/>
</dbReference>
<protein>
    <submittedName>
        <fullName evidence="13">Peptidase M48 Ste24p</fullName>
    </submittedName>
</protein>
<evidence type="ECO:0000256" key="2">
    <source>
        <dbReference type="ARBA" id="ARBA00022670"/>
    </source>
</evidence>
<keyword evidence="1" id="KW-1003">Cell membrane</keyword>
<comment type="similarity">
    <text evidence="10">Belongs to the peptidase M48 family.</text>
</comment>
<dbReference type="EMBL" id="AOIJ01000060">
    <property type="protein sequence ID" value="ELY77690.1"/>
    <property type="molecule type" value="Genomic_DNA"/>
</dbReference>
<keyword evidence="4" id="KW-0479">Metal-binding</keyword>
<keyword evidence="6 10" id="KW-0862">Zinc</keyword>
<dbReference type="InterPro" id="IPR050083">
    <property type="entry name" value="HtpX_protease"/>
</dbReference>
<evidence type="ECO:0000259" key="12">
    <source>
        <dbReference type="Pfam" id="PF01435"/>
    </source>
</evidence>
<evidence type="ECO:0000256" key="8">
    <source>
        <dbReference type="ARBA" id="ARBA00023049"/>
    </source>
</evidence>
<evidence type="ECO:0000256" key="7">
    <source>
        <dbReference type="ARBA" id="ARBA00022989"/>
    </source>
</evidence>
<dbReference type="Pfam" id="PF01435">
    <property type="entry name" value="Peptidase_M48"/>
    <property type="match status" value="1"/>
</dbReference>
<dbReference type="GO" id="GO:0006508">
    <property type="term" value="P:proteolysis"/>
    <property type="evidence" value="ECO:0007669"/>
    <property type="project" value="UniProtKB-KW"/>
</dbReference>
<dbReference type="GO" id="GO:0046872">
    <property type="term" value="F:metal ion binding"/>
    <property type="evidence" value="ECO:0007669"/>
    <property type="project" value="UniProtKB-KW"/>
</dbReference>
<comment type="cofactor">
    <cofactor evidence="10">
        <name>Zn(2+)</name>
        <dbReference type="ChEBI" id="CHEBI:29105"/>
    </cofactor>
    <text evidence="10">Binds 1 zinc ion per subunit.</text>
</comment>
<accession>L9YU15</accession>
<evidence type="ECO:0000256" key="6">
    <source>
        <dbReference type="ARBA" id="ARBA00022833"/>
    </source>
</evidence>
<proteinExistence type="inferred from homology"/>
<evidence type="ECO:0000256" key="10">
    <source>
        <dbReference type="RuleBase" id="RU003983"/>
    </source>
</evidence>
<feature type="compositionally biased region" description="Basic and acidic residues" evidence="11">
    <location>
        <begin position="158"/>
        <end position="173"/>
    </location>
</feature>
<keyword evidence="3" id="KW-0812">Transmembrane</keyword>
<keyword evidence="5 10" id="KW-0378">Hydrolase</keyword>